<dbReference type="Proteomes" id="UP001187192">
    <property type="component" value="Unassembled WGS sequence"/>
</dbReference>
<dbReference type="EMBL" id="BTGU01000017">
    <property type="protein sequence ID" value="GMN43998.1"/>
    <property type="molecule type" value="Genomic_DNA"/>
</dbReference>
<proteinExistence type="predicted"/>
<gene>
    <name evidence="1" type="ORF">TIFTF001_013202</name>
</gene>
<dbReference type="AlphaFoldDB" id="A0AA87ZX95"/>
<protein>
    <submittedName>
        <fullName evidence="1">Uncharacterized protein</fullName>
    </submittedName>
</protein>
<name>A0AA87ZX95_FICCA</name>
<accession>A0AA87ZX95</accession>
<comment type="caution">
    <text evidence="1">The sequence shown here is derived from an EMBL/GenBank/DDBJ whole genome shotgun (WGS) entry which is preliminary data.</text>
</comment>
<dbReference type="Gramene" id="FCD_00008461-RA">
    <property type="protein sequence ID" value="FCD_00008461-RA:cds"/>
    <property type="gene ID" value="FCD_00008461"/>
</dbReference>
<evidence type="ECO:0000313" key="1">
    <source>
        <dbReference type="EMBL" id="GMN43998.1"/>
    </source>
</evidence>
<organism evidence="1 2">
    <name type="scientific">Ficus carica</name>
    <name type="common">Common fig</name>
    <dbReference type="NCBI Taxonomy" id="3494"/>
    <lineage>
        <taxon>Eukaryota</taxon>
        <taxon>Viridiplantae</taxon>
        <taxon>Streptophyta</taxon>
        <taxon>Embryophyta</taxon>
        <taxon>Tracheophyta</taxon>
        <taxon>Spermatophyta</taxon>
        <taxon>Magnoliopsida</taxon>
        <taxon>eudicotyledons</taxon>
        <taxon>Gunneridae</taxon>
        <taxon>Pentapetalae</taxon>
        <taxon>rosids</taxon>
        <taxon>fabids</taxon>
        <taxon>Rosales</taxon>
        <taxon>Moraceae</taxon>
        <taxon>Ficeae</taxon>
        <taxon>Ficus</taxon>
    </lineage>
</organism>
<reference evidence="1" key="1">
    <citation type="submission" date="2023-07" db="EMBL/GenBank/DDBJ databases">
        <title>draft genome sequence of fig (Ficus carica).</title>
        <authorList>
            <person name="Takahashi T."/>
            <person name="Nishimura K."/>
        </authorList>
    </citation>
    <scope>NUCLEOTIDE SEQUENCE</scope>
</reference>
<keyword evidence="2" id="KW-1185">Reference proteome</keyword>
<sequence>MHCYIICLSLGKTDRSWLCRGEESTPGSGGSPRDLWVGGHRVTVREAEKVRFPRSGIAWGRRRRRENLENLGVLLQVNGNAREEGEKQERERER</sequence>
<evidence type="ECO:0000313" key="2">
    <source>
        <dbReference type="Proteomes" id="UP001187192"/>
    </source>
</evidence>